<accession>S4PYQ3</accession>
<protein>
    <submittedName>
        <fullName evidence="1">Uncharacterized protein</fullName>
    </submittedName>
</protein>
<reference evidence="1" key="1">
    <citation type="journal article" date="2013" name="BMC Genomics">
        <title>Unscrambling butterfly oogenesis.</title>
        <authorList>
            <person name="Carter J.M."/>
            <person name="Baker S.C."/>
            <person name="Pink R."/>
            <person name="Carter D.R."/>
            <person name="Collins A."/>
            <person name="Tomlin J."/>
            <person name="Gibbs M."/>
            <person name="Breuker C.J."/>
        </authorList>
    </citation>
    <scope>NUCLEOTIDE SEQUENCE</scope>
    <source>
        <tissue evidence="1">Ovary</tissue>
    </source>
</reference>
<dbReference type="AlphaFoldDB" id="S4PYQ3"/>
<reference evidence="1" key="2">
    <citation type="submission" date="2013-05" db="EMBL/GenBank/DDBJ databases">
        <authorList>
            <person name="Carter J.-M."/>
            <person name="Baker S.C."/>
            <person name="Pink R."/>
            <person name="Carter D.R.F."/>
            <person name="Collins A."/>
            <person name="Tomlin J."/>
            <person name="Gibbs M."/>
            <person name="Breuker C.J."/>
        </authorList>
    </citation>
    <scope>NUCLEOTIDE SEQUENCE</scope>
    <source>
        <tissue evidence="1">Ovary</tissue>
    </source>
</reference>
<name>S4PYQ3_9NEOP</name>
<organism evidence="1">
    <name type="scientific">Pararge aegeria</name>
    <name type="common">speckled wood butterfly</name>
    <dbReference type="NCBI Taxonomy" id="116150"/>
    <lineage>
        <taxon>Eukaryota</taxon>
        <taxon>Metazoa</taxon>
        <taxon>Ecdysozoa</taxon>
        <taxon>Arthropoda</taxon>
        <taxon>Hexapoda</taxon>
        <taxon>Insecta</taxon>
        <taxon>Pterygota</taxon>
        <taxon>Neoptera</taxon>
        <taxon>Endopterygota</taxon>
        <taxon>Lepidoptera</taxon>
        <taxon>Glossata</taxon>
        <taxon>Ditrysia</taxon>
        <taxon>Papilionoidea</taxon>
        <taxon>Nymphalidae</taxon>
        <taxon>Satyrinae</taxon>
        <taxon>Satyrini</taxon>
        <taxon>Parargina</taxon>
        <taxon>Pararge</taxon>
    </lineage>
</organism>
<dbReference type="EMBL" id="GAIX01002888">
    <property type="protein sequence ID" value="JAA89672.1"/>
    <property type="molecule type" value="Transcribed_RNA"/>
</dbReference>
<sequence>MSALDWLVTQRGALPVVVVVLYTTDCSSQLSTEISPGAEEKEEPDANIMNCLLFCWYTSEFISLIHDSILY</sequence>
<proteinExistence type="predicted"/>
<evidence type="ECO:0000313" key="1">
    <source>
        <dbReference type="EMBL" id="JAA89672.1"/>
    </source>
</evidence>